<keyword evidence="1 4" id="KW-0349">Heme</keyword>
<proteinExistence type="predicted"/>
<keyword evidence="3 4" id="KW-0408">Iron</keyword>
<comment type="caution">
    <text evidence="7">The sequence shown here is derived from an EMBL/GenBank/DDBJ whole genome shotgun (WGS) entry which is preliminary data.</text>
</comment>
<evidence type="ECO:0000256" key="5">
    <source>
        <dbReference type="SAM" id="SignalP"/>
    </source>
</evidence>
<evidence type="ECO:0000259" key="6">
    <source>
        <dbReference type="PROSITE" id="PS51007"/>
    </source>
</evidence>
<dbReference type="Proteomes" id="UP000025047">
    <property type="component" value="Unassembled WGS sequence"/>
</dbReference>
<dbReference type="Gene3D" id="1.10.760.10">
    <property type="entry name" value="Cytochrome c-like domain"/>
    <property type="match status" value="2"/>
</dbReference>
<dbReference type="RefSeq" id="WP_110549239.1">
    <property type="nucleotide sequence ID" value="NZ_KB822998.1"/>
</dbReference>
<dbReference type="GO" id="GO:0020037">
    <property type="term" value="F:heme binding"/>
    <property type="evidence" value="ECO:0007669"/>
    <property type="project" value="InterPro"/>
</dbReference>
<dbReference type="PATRIC" id="fig|1122180.6.peg.1691"/>
<sequence length="282" mass="29875">MKRFLLPSFILASVATTPAAEPTIERGIYLVEGPAACGNCHSPMGPEGPVPDMHLAGRVVEDLPEYTAIAPNITPAGAVADWSDAELARAIREGIRPDGSIIGPPMPIPLYRGLSDDDLMSMVIYLRQVPAVENDPGESRYDIPLPPSYGPPVERVSAPEPGPTADYGAYLAGPVAHCIECHSPMGPQGPMSETHTGAGGFEFHGPWGTVISPNITSGEDGIADYSDEELKAMIAKGQRPDGERMSPPMPFAHYAKMTAKDLDAVIAYLRQLPPLPDGDGAN</sequence>
<dbReference type="PANTHER" id="PTHR35008:SF8">
    <property type="entry name" value="ALCOHOL DEHYDROGENASE CYTOCHROME C SUBUNIT"/>
    <property type="match status" value="1"/>
</dbReference>
<dbReference type="InterPro" id="IPR009056">
    <property type="entry name" value="Cyt_c-like_dom"/>
</dbReference>
<evidence type="ECO:0000256" key="3">
    <source>
        <dbReference type="ARBA" id="ARBA00023004"/>
    </source>
</evidence>
<feature type="domain" description="Cytochrome c" evidence="6">
    <location>
        <begin position="22"/>
        <end position="130"/>
    </location>
</feature>
<dbReference type="InterPro" id="IPR036909">
    <property type="entry name" value="Cyt_c-like_dom_sf"/>
</dbReference>
<evidence type="ECO:0000313" key="7">
    <source>
        <dbReference type="EMBL" id="EYD71639.1"/>
    </source>
</evidence>
<keyword evidence="2 4" id="KW-0479">Metal-binding</keyword>
<gene>
    <name evidence="7" type="ORF">Lokhon_01706</name>
</gene>
<dbReference type="eggNOG" id="COG2010">
    <property type="taxonomic scope" value="Bacteria"/>
</dbReference>
<reference evidence="7 8" key="1">
    <citation type="submission" date="2013-03" db="EMBL/GenBank/DDBJ databases">
        <authorList>
            <person name="Fiebig A."/>
            <person name="Goeker M."/>
            <person name="Klenk H.-P.P."/>
        </authorList>
    </citation>
    <scope>NUCLEOTIDE SEQUENCE [LARGE SCALE GENOMIC DNA]</scope>
    <source>
        <strain evidence="7 8">DSM 17492</strain>
    </source>
</reference>
<feature type="signal peptide" evidence="5">
    <location>
        <begin position="1"/>
        <end position="19"/>
    </location>
</feature>
<dbReference type="OrthoDB" id="9811281at2"/>
<feature type="chain" id="PRO_5001495811" evidence="5">
    <location>
        <begin position="20"/>
        <end position="282"/>
    </location>
</feature>
<dbReference type="Pfam" id="PF00034">
    <property type="entry name" value="Cytochrom_C"/>
    <property type="match status" value="1"/>
</dbReference>
<name>A0A017HCY7_9RHOB</name>
<dbReference type="PANTHER" id="PTHR35008">
    <property type="entry name" value="BLL4482 PROTEIN-RELATED"/>
    <property type="match status" value="1"/>
</dbReference>
<protein>
    <submittedName>
        <fullName evidence="7">Putative diheme cytochrome c-553</fullName>
    </submittedName>
</protein>
<dbReference type="GO" id="GO:0009055">
    <property type="term" value="F:electron transfer activity"/>
    <property type="evidence" value="ECO:0007669"/>
    <property type="project" value="InterPro"/>
</dbReference>
<dbReference type="PROSITE" id="PS51007">
    <property type="entry name" value="CYTC"/>
    <property type="match status" value="2"/>
</dbReference>
<evidence type="ECO:0000256" key="1">
    <source>
        <dbReference type="ARBA" id="ARBA00022617"/>
    </source>
</evidence>
<accession>A0A017HCY7</accession>
<dbReference type="HOGENOM" id="CLU_028594_2_0_5"/>
<dbReference type="GO" id="GO:0046872">
    <property type="term" value="F:metal ion binding"/>
    <property type="evidence" value="ECO:0007669"/>
    <property type="project" value="UniProtKB-KW"/>
</dbReference>
<dbReference type="STRING" id="1122180.Lokhon_01706"/>
<evidence type="ECO:0000256" key="4">
    <source>
        <dbReference type="PROSITE-ProRule" id="PRU00433"/>
    </source>
</evidence>
<dbReference type="AlphaFoldDB" id="A0A017HCY7"/>
<dbReference type="SUPFAM" id="SSF46626">
    <property type="entry name" value="Cytochrome c"/>
    <property type="match status" value="2"/>
</dbReference>
<evidence type="ECO:0000256" key="2">
    <source>
        <dbReference type="ARBA" id="ARBA00022723"/>
    </source>
</evidence>
<evidence type="ECO:0000313" key="8">
    <source>
        <dbReference type="Proteomes" id="UP000025047"/>
    </source>
</evidence>
<dbReference type="EMBL" id="APGJ01000006">
    <property type="protein sequence ID" value="EYD71639.1"/>
    <property type="molecule type" value="Genomic_DNA"/>
</dbReference>
<keyword evidence="5" id="KW-0732">Signal</keyword>
<keyword evidence="8" id="KW-1185">Reference proteome</keyword>
<organism evidence="7 8">
    <name type="scientific">Limimaricola hongkongensis DSM 17492</name>
    <dbReference type="NCBI Taxonomy" id="1122180"/>
    <lineage>
        <taxon>Bacteria</taxon>
        <taxon>Pseudomonadati</taxon>
        <taxon>Pseudomonadota</taxon>
        <taxon>Alphaproteobacteria</taxon>
        <taxon>Rhodobacterales</taxon>
        <taxon>Paracoccaceae</taxon>
        <taxon>Limimaricola</taxon>
    </lineage>
</organism>
<feature type="domain" description="Cytochrome c" evidence="6">
    <location>
        <begin position="163"/>
        <end position="273"/>
    </location>
</feature>
<dbReference type="InterPro" id="IPR051459">
    <property type="entry name" value="Cytochrome_c-type_DH"/>
</dbReference>